<name>A0AAJ5JZ01_9DEIO</name>
<protein>
    <submittedName>
        <fullName evidence="2">Uncharacterized protein</fullName>
    </submittedName>
</protein>
<reference evidence="1 4" key="2">
    <citation type="submission" date="2020-08" db="EMBL/GenBank/DDBJ databases">
        <title>Genomic Encyclopedia of Type Strains, Phase IV (KMG-IV): sequencing the most valuable type-strain genomes for metagenomic binning, comparative biology and taxonomic classification.</title>
        <authorList>
            <person name="Goeker M."/>
        </authorList>
    </citation>
    <scope>NUCLEOTIDE SEQUENCE [LARGE SCALE GENOMIC DNA]</scope>
    <source>
        <strain evidence="1 4">DSM 105434</strain>
    </source>
</reference>
<keyword evidence="4" id="KW-1185">Reference proteome</keyword>
<reference evidence="2 3" key="1">
    <citation type="submission" date="2019-04" db="EMBL/GenBank/DDBJ databases">
        <title>Deinococcus metalilatus MA1002 mutant No.5.</title>
        <authorList>
            <person name="Park W."/>
            <person name="Park C."/>
        </authorList>
    </citation>
    <scope>NUCLEOTIDE SEQUENCE [LARGE SCALE GENOMIC DNA]</scope>
    <source>
        <strain evidence="2 3">MA1002-m5</strain>
    </source>
</reference>
<gene>
    <name evidence="2" type="ORF">FCS05_16845</name>
    <name evidence="1" type="ORF">HNQ10_003892</name>
</gene>
<evidence type="ECO:0000313" key="1">
    <source>
        <dbReference type="EMBL" id="MBB5297032.1"/>
    </source>
</evidence>
<accession>A0AAJ5JZ01</accession>
<dbReference type="AlphaFoldDB" id="A0AAJ5JZ01"/>
<dbReference type="Proteomes" id="UP000308000">
    <property type="component" value="Unassembled WGS sequence"/>
</dbReference>
<evidence type="ECO:0000313" key="3">
    <source>
        <dbReference type="Proteomes" id="UP000308000"/>
    </source>
</evidence>
<dbReference type="Proteomes" id="UP000536909">
    <property type="component" value="Unassembled WGS sequence"/>
</dbReference>
<dbReference type="RefSeq" id="WP_129118048.1">
    <property type="nucleotide sequence ID" value="NZ_BSUI01000014.1"/>
</dbReference>
<dbReference type="EMBL" id="JACHFV010000016">
    <property type="protein sequence ID" value="MBB5297032.1"/>
    <property type="molecule type" value="Genomic_DNA"/>
</dbReference>
<evidence type="ECO:0000313" key="2">
    <source>
        <dbReference type="EMBL" id="TLK23039.1"/>
    </source>
</evidence>
<organism evidence="2 3">
    <name type="scientific">Deinococcus metallilatus</name>
    <dbReference type="NCBI Taxonomy" id="1211322"/>
    <lineage>
        <taxon>Bacteria</taxon>
        <taxon>Thermotogati</taxon>
        <taxon>Deinococcota</taxon>
        <taxon>Deinococci</taxon>
        <taxon>Deinococcales</taxon>
        <taxon>Deinococcaceae</taxon>
        <taxon>Deinococcus</taxon>
    </lineage>
</organism>
<dbReference type="EMBL" id="VBRC01000014">
    <property type="protein sequence ID" value="TLK23039.1"/>
    <property type="molecule type" value="Genomic_DNA"/>
</dbReference>
<comment type="caution">
    <text evidence="2">The sequence shown here is derived from an EMBL/GenBank/DDBJ whole genome shotgun (WGS) entry which is preliminary data.</text>
</comment>
<evidence type="ECO:0000313" key="4">
    <source>
        <dbReference type="Proteomes" id="UP000536909"/>
    </source>
</evidence>
<proteinExistence type="predicted"/>
<sequence length="277" mass="30388">MTPRNVRLALLLFPLIPAALLTVLAQRTKNVPSLDLVKPELSCTQPPTYRVGYQREDNGLTPQGSGFHFQGLSWLQTDLCSAGTLLVTAEGQVAAGAAPELTFMLNSKPLAVESFDRRKTLKLKIPEAGRLTIGYFNDYYFMNARVANLDGFSLAQSACRQLDIHVPKGAGGWYPEANTAVLVSEIPATLVPCGRGRLKFYVMGREARGAFPVLLFEQNGQQLLEKQTSAQREFVQLPVSRGPVTVKLTNPFVGPIVDRNLDVQKLLFIPAPPHTKS</sequence>